<feature type="compositionally biased region" description="Low complexity" evidence="1">
    <location>
        <begin position="369"/>
        <end position="386"/>
    </location>
</feature>
<evidence type="ECO:0000313" key="3">
    <source>
        <dbReference type="Proteomes" id="UP001430356"/>
    </source>
</evidence>
<feature type="compositionally biased region" description="Gly residues" evidence="1">
    <location>
        <begin position="43"/>
        <end position="55"/>
    </location>
</feature>
<name>A0AAW0F3A4_9TRYP</name>
<dbReference type="EMBL" id="JAECZO010000007">
    <property type="protein sequence ID" value="KAK7200649.1"/>
    <property type="molecule type" value="Genomic_DNA"/>
</dbReference>
<feature type="compositionally biased region" description="Pro residues" evidence="1">
    <location>
        <begin position="680"/>
        <end position="690"/>
    </location>
</feature>
<keyword evidence="3" id="KW-1185">Reference proteome</keyword>
<protein>
    <submittedName>
        <fullName evidence="2">Uncharacterized protein</fullName>
    </submittedName>
</protein>
<feature type="compositionally biased region" description="Polar residues" evidence="1">
    <location>
        <begin position="92"/>
        <end position="101"/>
    </location>
</feature>
<gene>
    <name evidence="2" type="ORF">NESM_000121200</name>
</gene>
<proteinExistence type="predicted"/>
<feature type="compositionally biased region" description="Pro residues" evidence="1">
    <location>
        <begin position="158"/>
        <end position="169"/>
    </location>
</feature>
<feature type="compositionally biased region" description="Low complexity" evidence="1">
    <location>
        <begin position="126"/>
        <end position="143"/>
    </location>
</feature>
<feature type="compositionally biased region" description="Low complexity" evidence="1">
    <location>
        <begin position="301"/>
        <end position="311"/>
    </location>
</feature>
<evidence type="ECO:0000313" key="2">
    <source>
        <dbReference type="EMBL" id="KAK7200649.1"/>
    </source>
</evidence>
<organism evidence="2 3">
    <name type="scientific">Novymonas esmeraldas</name>
    <dbReference type="NCBI Taxonomy" id="1808958"/>
    <lineage>
        <taxon>Eukaryota</taxon>
        <taxon>Discoba</taxon>
        <taxon>Euglenozoa</taxon>
        <taxon>Kinetoplastea</taxon>
        <taxon>Metakinetoplastina</taxon>
        <taxon>Trypanosomatida</taxon>
        <taxon>Trypanosomatidae</taxon>
        <taxon>Novymonas</taxon>
    </lineage>
</organism>
<accession>A0AAW0F3A4</accession>
<dbReference type="Proteomes" id="UP001430356">
    <property type="component" value="Unassembled WGS sequence"/>
</dbReference>
<reference evidence="2 3" key="1">
    <citation type="journal article" date="2021" name="MBio">
        <title>A New Model Trypanosomatid, Novymonas esmeraldas: Genomic Perception of Its 'Candidatus Pandoraea novymonadis' Endosymbiont.</title>
        <authorList>
            <person name="Zakharova A."/>
            <person name="Saura A."/>
            <person name="Butenko A."/>
            <person name="Podesvova L."/>
            <person name="Warmusova S."/>
            <person name="Kostygov A.Y."/>
            <person name="Nenarokova A."/>
            <person name="Lukes J."/>
            <person name="Opperdoes F.R."/>
            <person name="Yurchenko V."/>
        </authorList>
    </citation>
    <scope>NUCLEOTIDE SEQUENCE [LARGE SCALE GENOMIC DNA]</scope>
    <source>
        <strain evidence="2 3">E262AT.01</strain>
    </source>
</reference>
<evidence type="ECO:0000256" key="1">
    <source>
        <dbReference type="SAM" id="MobiDB-lite"/>
    </source>
</evidence>
<feature type="compositionally biased region" description="Low complexity" evidence="1">
    <location>
        <begin position="28"/>
        <end position="42"/>
    </location>
</feature>
<feature type="compositionally biased region" description="Low complexity" evidence="1">
    <location>
        <begin position="56"/>
        <end position="70"/>
    </location>
</feature>
<feature type="region of interest" description="Disordered" evidence="1">
    <location>
        <begin position="671"/>
        <end position="690"/>
    </location>
</feature>
<feature type="region of interest" description="Disordered" evidence="1">
    <location>
        <begin position="286"/>
        <end position="330"/>
    </location>
</feature>
<comment type="caution">
    <text evidence="2">The sequence shown here is derived from an EMBL/GenBank/DDBJ whole genome shotgun (WGS) entry which is preliminary data.</text>
</comment>
<sequence>MSDSSQRAAQRRRIQQLHERLELYNFADSSADPASTAASGPSFAGGRGLQAGLGGRAPAAAATKPSRAAPVFSSPDPTAPPPATTNAPEVFSVSSSHQTQPAGTGTSTAAAAGRTDWLRASQAPLQPRATMAAPAPAPQLARNLAHEFGGTSASPTRASPPPPPPPPPAAAFGSPTTGLGRGPSAPAPPATAAAASAAGGAAGASRRASDVFRYFEGGESDDSEYMEYDVEEVEEYTDEEEEEEEESDAEGDGESDVVGAEEDAEHVRDAHTRSLEQMLHRLYRACSTSPHHAAKSPPSPAAASAAAAALPARDRSVGSAAPPRAASVGATADTANLFLQQAAEVYRQRHRYRAAHAPSPHDSPHSSRDAWTTGEESSEADTSTSEPTEELDDGATSRSCSSAAAAPAATTLVEGAAETTPAAAAALESLPTAANATGDGDGLPSAAVCFDQLETAYRRLLVLQQGVLYVSERAGPKSFPAPLPHQEEACALAQQRDAAARRDAELRAAPPSGATLEDLRQRESAAVDESLAALHVRFTAATSSLTRVTHRESLVEGKRRLLKQRELEVAKQREARLIIERDCAETERRHSERAEQLQRMEAGYSARLQQHDQQQKAAQEQIGEVEQLSKQVSAWLGILEERDRRLGRKESRLQRVQDDLLRRTEDVTMWKKATQRVKQIPPPPSPPRIR</sequence>
<feature type="compositionally biased region" description="Low complexity" evidence="1">
    <location>
        <begin position="102"/>
        <end position="113"/>
    </location>
</feature>
<feature type="compositionally biased region" description="Low complexity" evidence="1">
    <location>
        <begin position="190"/>
        <end position="206"/>
    </location>
</feature>
<feature type="region of interest" description="Disordered" evidence="1">
    <location>
        <begin position="353"/>
        <end position="402"/>
    </location>
</feature>
<feature type="compositionally biased region" description="Acidic residues" evidence="1">
    <location>
        <begin position="218"/>
        <end position="264"/>
    </location>
</feature>
<feature type="region of interest" description="Disordered" evidence="1">
    <location>
        <begin position="28"/>
        <end position="272"/>
    </location>
</feature>
<dbReference type="AlphaFoldDB" id="A0AAW0F3A4"/>